<feature type="region of interest" description="Disordered" evidence="2">
    <location>
        <begin position="167"/>
        <end position="217"/>
    </location>
</feature>
<feature type="transmembrane region" description="Helical" evidence="3">
    <location>
        <begin position="229"/>
        <end position="250"/>
    </location>
</feature>
<proteinExistence type="predicted"/>
<keyword evidence="3" id="KW-1133">Transmembrane helix</keyword>
<keyword evidence="3" id="KW-0472">Membrane</keyword>
<dbReference type="Proteomes" id="UP000321523">
    <property type="component" value="Unassembled WGS sequence"/>
</dbReference>
<dbReference type="AlphaFoldDB" id="A0A512DZP8"/>
<sequence>MADIDQGRLDLFKHYTRGMPEARVSEIWQMCLNMGLSPDDPMHVFLAMLGWIREAAEDVPQSIRDAAERARADLQDLSGFSEIREAIASLRDAVLGNKVEAEHSGSVLAAMAELSSDLAANTAVIEKFAAASTAFAATIDRKDAEIAALRVRLSEAEIRNKNLADAGQQARLPASPQPHQQIQTARAHPSQLQQGRHQQSQQPRPQVPQALPKEQPKPSLLERLLKRDALIGMGAAMAVAAVVFFTGIHFGGVAGANEKAALSWADANDMRGALANCRQKVASGSICPINLVVP</sequence>
<name>A0A512DZP8_9PROT</name>
<evidence type="ECO:0000256" key="2">
    <source>
        <dbReference type="SAM" id="MobiDB-lite"/>
    </source>
</evidence>
<organism evidence="4 5">
    <name type="scientific">Skermanella aerolata</name>
    <dbReference type="NCBI Taxonomy" id="393310"/>
    <lineage>
        <taxon>Bacteria</taxon>
        <taxon>Pseudomonadati</taxon>
        <taxon>Pseudomonadota</taxon>
        <taxon>Alphaproteobacteria</taxon>
        <taxon>Rhodospirillales</taxon>
        <taxon>Azospirillaceae</taxon>
        <taxon>Skermanella</taxon>
    </lineage>
</organism>
<feature type="coiled-coil region" evidence="1">
    <location>
        <begin position="139"/>
        <end position="166"/>
    </location>
</feature>
<evidence type="ECO:0000313" key="4">
    <source>
        <dbReference type="EMBL" id="GEO41954.1"/>
    </source>
</evidence>
<protein>
    <submittedName>
        <fullName evidence="4">Uncharacterized protein</fullName>
    </submittedName>
</protein>
<keyword evidence="1" id="KW-0175">Coiled coil</keyword>
<dbReference type="RefSeq" id="WP_044434817.1">
    <property type="nucleotide sequence ID" value="NZ_BJYZ01000034.1"/>
</dbReference>
<comment type="caution">
    <text evidence="4">The sequence shown here is derived from an EMBL/GenBank/DDBJ whole genome shotgun (WGS) entry which is preliminary data.</text>
</comment>
<accession>A0A512DZP8</accession>
<evidence type="ECO:0000313" key="5">
    <source>
        <dbReference type="Proteomes" id="UP000321523"/>
    </source>
</evidence>
<keyword evidence="3" id="KW-0812">Transmembrane</keyword>
<keyword evidence="5" id="KW-1185">Reference proteome</keyword>
<dbReference type="EMBL" id="BJYZ01000034">
    <property type="protein sequence ID" value="GEO41954.1"/>
    <property type="molecule type" value="Genomic_DNA"/>
</dbReference>
<feature type="compositionally biased region" description="Low complexity" evidence="2">
    <location>
        <begin position="188"/>
        <end position="209"/>
    </location>
</feature>
<evidence type="ECO:0000256" key="3">
    <source>
        <dbReference type="SAM" id="Phobius"/>
    </source>
</evidence>
<evidence type="ECO:0000256" key="1">
    <source>
        <dbReference type="SAM" id="Coils"/>
    </source>
</evidence>
<gene>
    <name evidence="4" type="ORF">SAE02_61020</name>
</gene>
<reference evidence="4 5" key="1">
    <citation type="submission" date="2019-07" db="EMBL/GenBank/DDBJ databases">
        <title>Whole genome shotgun sequence of Skermanella aerolata NBRC 106429.</title>
        <authorList>
            <person name="Hosoyama A."/>
            <person name="Uohara A."/>
            <person name="Ohji S."/>
            <person name="Ichikawa N."/>
        </authorList>
    </citation>
    <scope>NUCLEOTIDE SEQUENCE [LARGE SCALE GENOMIC DNA]</scope>
    <source>
        <strain evidence="4 5">NBRC 106429</strain>
    </source>
</reference>